<evidence type="ECO:0000256" key="3">
    <source>
        <dbReference type="PIRSR" id="PIRSR000509-1"/>
    </source>
</evidence>
<feature type="binding site" evidence="3">
    <location>
        <position position="247"/>
    </location>
    <ligand>
        <name>L-tryptophan</name>
        <dbReference type="ChEBI" id="CHEBI:57912"/>
    </ligand>
</feature>
<keyword evidence="5" id="KW-1185">Reference proteome</keyword>
<evidence type="ECO:0000313" key="5">
    <source>
        <dbReference type="Proteomes" id="UP000070168"/>
    </source>
</evidence>
<evidence type="ECO:0000313" key="4">
    <source>
        <dbReference type="EMBL" id="KXG48664.1"/>
    </source>
</evidence>
<name>A0A135LI85_PENPA</name>
<dbReference type="SFLD" id="SFLDG01162">
    <property type="entry name" value="I"/>
    <property type="match status" value="1"/>
</dbReference>
<feature type="binding site" evidence="3">
    <location>
        <position position="93"/>
    </location>
    <ligand>
        <name>L-tryptophan</name>
        <dbReference type="ChEBI" id="CHEBI:57912"/>
    </ligand>
</feature>
<feature type="binding site" evidence="3">
    <location>
        <begin position="84"/>
        <end position="85"/>
    </location>
    <ligand>
        <name>L-tryptophan</name>
        <dbReference type="ChEBI" id="CHEBI:57912"/>
    </ligand>
</feature>
<dbReference type="NCBIfam" id="TIGR03429">
    <property type="entry name" value="arom_pren_DMATS"/>
    <property type="match status" value="1"/>
</dbReference>
<dbReference type="PANTHER" id="PTHR40627:SF3">
    <property type="entry name" value="PRENYLTRANSFERASE ASQH2-RELATED"/>
    <property type="match status" value="1"/>
</dbReference>
<gene>
    <name evidence="4" type="ORF">PGRI_025340</name>
</gene>
<dbReference type="GO" id="GO:0016765">
    <property type="term" value="F:transferase activity, transferring alkyl or aryl (other than methyl) groups"/>
    <property type="evidence" value="ECO:0007669"/>
    <property type="project" value="InterPro"/>
</dbReference>
<feature type="binding site" evidence="3">
    <location>
        <position position="190"/>
    </location>
    <ligand>
        <name>dimethylallyl diphosphate</name>
        <dbReference type="ChEBI" id="CHEBI:57623"/>
    </ligand>
</feature>
<evidence type="ECO:0000256" key="1">
    <source>
        <dbReference type="ARBA" id="ARBA00010209"/>
    </source>
</evidence>
<dbReference type="InterPro" id="IPR012148">
    <property type="entry name" value="ABBA_DMATS-like"/>
</dbReference>
<feature type="binding site" evidence="3">
    <location>
        <position position="194"/>
    </location>
    <ligand>
        <name>L-tryptophan</name>
        <dbReference type="ChEBI" id="CHEBI:57912"/>
    </ligand>
</feature>
<dbReference type="SFLD" id="SFLDS00036">
    <property type="entry name" value="Aromatic_Prenyltransferase"/>
    <property type="match status" value="1"/>
</dbReference>
<dbReference type="PIRSF" id="PIRSF000509">
    <property type="entry name" value="Trp_DMAT"/>
    <property type="match status" value="1"/>
</dbReference>
<dbReference type="PANTHER" id="PTHR40627">
    <property type="entry name" value="INDOLE PRENYLTRANSFERASE TDIB-RELATED"/>
    <property type="match status" value="1"/>
</dbReference>
<feature type="binding site" evidence="3">
    <location>
        <position position="416"/>
    </location>
    <ligand>
        <name>dimethylallyl diphosphate</name>
        <dbReference type="ChEBI" id="CHEBI:57623"/>
    </ligand>
</feature>
<sequence>MDKYDMPANASHSFSYRVLSDILEFSNDEQRLWWHSAAPMFAQMLETCGYDIHEQYKILGTWKKVVTPFLGPYPRNDRARWLSILTRYGTPFELSLNCSHSLVRYTFEPISALTGTDQDPFNTQAIWESLSQLIRLNGDVDTQLFRHFKDNLTLDNTESAHLLQNNLVGSQIRTQNKLALDLQNGSFVVKAYFYPALKSLATGRSIKDLMLSSVRQHVEWSPTLAQPLSVLEEYIESRGPDSTASPRLLSCDLISPECARTKIYLLERQVSLEAMEDLWTLGGRRNSATDLVALDTIREIWSLIQLPPCLASYPSDYLPLGTIPDEQLPLMVNYTLRPDDPMPEPQVYFTTFGLNDLHVTNALTAFFQRQGWTKLAETYKENIRAYYPHADQETVNYIHAYISFSYRKGVSYMSVYLQTFETGDWPVTHCPKRQYLCKDHPIRPAEPADAYASPISEDEAERVIEHDCIAARD</sequence>
<feature type="binding site" evidence="3">
    <location>
        <position position="260"/>
    </location>
    <ligand>
        <name>dimethylallyl diphosphate</name>
        <dbReference type="ChEBI" id="CHEBI:57623"/>
    </ligand>
</feature>
<accession>A0A135LI85</accession>
<dbReference type="GO" id="GO:0009820">
    <property type="term" value="P:alkaloid metabolic process"/>
    <property type="evidence" value="ECO:0007669"/>
    <property type="project" value="InterPro"/>
</dbReference>
<feature type="binding site" evidence="3">
    <location>
        <position position="412"/>
    </location>
    <ligand>
        <name>dimethylallyl diphosphate</name>
        <dbReference type="ChEBI" id="CHEBI:57623"/>
    </ligand>
</feature>
<feature type="binding site" evidence="3">
    <location>
        <position position="346"/>
    </location>
    <ligand>
        <name>dimethylallyl diphosphate</name>
        <dbReference type="ChEBI" id="CHEBI:57623"/>
    </ligand>
</feature>
<reference evidence="4 5" key="1">
    <citation type="journal article" date="2016" name="BMC Genomics">
        <title>Genome sequencing and secondary metabolism of the postharvest pathogen Penicillium griseofulvum.</title>
        <authorList>
            <person name="Banani H."/>
            <person name="Marcet-Houben M."/>
            <person name="Ballester A.R."/>
            <person name="Abbruscato P."/>
            <person name="Gonzalez-Candelas L."/>
            <person name="Gabaldon T."/>
            <person name="Spadaro D."/>
        </authorList>
    </citation>
    <scope>NUCLEOTIDE SEQUENCE [LARGE SCALE GENOMIC DNA]</scope>
    <source>
        <strain evidence="4 5">PG3</strain>
    </source>
</reference>
<dbReference type="OrthoDB" id="5392033at2759"/>
<dbReference type="OMA" id="EPQVYFT"/>
<dbReference type="AlphaFoldDB" id="A0A135LI85"/>
<keyword evidence="2 4" id="KW-0808">Transferase</keyword>
<evidence type="ECO:0000256" key="2">
    <source>
        <dbReference type="ARBA" id="ARBA00022679"/>
    </source>
</evidence>
<comment type="similarity">
    <text evidence="1">Belongs to the tryptophan dimethylallyltransferase family.</text>
</comment>
<dbReference type="GeneID" id="63705547"/>
<dbReference type="InterPro" id="IPR033964">
    <property type="entry name" value="ABBA"/>
</dbReference>
<dbReference type="InterPro" id="IPR017795">
    <property type="entry name" value="ABBA_NscD-like"/>
</dbReference>
<protein>
    <submittedName>
        <fullName evidence="4">Aromatic prenyltransferase, DMATS type</fullName>
    </submittedName>
</protein>
<feature type="binding site" evidence="3">
    <location>
        <position position="262"/>
    </location>
    <ligand>
        <name>dimethylallyl diphosphate</name>
        <dbReference type="ChEBI" id="CHEBI:57623"/>
    </ligand>
</feature>
<feature type="binding site" evidence="3">
    <location>
        <position position="192"/>
    </location>
    <ligand>
        <name>dimethylallyl diphosphate</name>
        <dbReference type="ChEBI" id="CHEBI:57623"/>
    </ligand>
</feature>
<dbReference type="Proteomes" id="UP000070168">
    <property type="component" value="Unassembled WGS sequence"/>
</dbReference>
<dbReference type="Pfam" id="PF11991">
    <property type="entry name" value="Trp_DMAT"/>
    <property type="match status" value="1"/>
</dbReference>
<feature type="binding site" evidence="3">
    <location>
        <position position="264"/>
    </location>
    <ligand>
        <name>dimethylallyl diphosphate</name>
        <dbReference type="ChEBI" id="CHEBI:57623"/>
    </ligand>
</feature>
<dbReference type="CDD" id="cd13929">
    <property type="entry name" value="PT-DMATS_CymD"/>
    <property type="match status" value="1"/>
</dbReference>
<proteinExistence type="inferred from homology"/>
<feature type="binding site" evidence="3">
    <location>
        <position position="104"/>
    </location>
    <ligand>
        <name>dimethylallyl diphosphate</name>
        <dbReference type="ChEBI" id="CHEBI:57623"/>
    </ligand>
</feature>
<dbReference type="STRING" id="5078.A0A135LI85"/>
<dbReference type="RefSeq" id="XP_040647200.1">
    <property type="nucleotide sequence ID" value="XM_040790247.1"/>
</dbReference>
<feature type="binding site" evidence="3">
    <location>
        <position position="348"/>
    </location>
    <ligand>
        <name>dimethylallyl diphosphate</name>
        <dbReference type="ChEBI" id="CHEBI:57623"/>
    </ligand>
</feature>
<comment type="caution">
    <text evidence="4">The sequence shown here is derived from an EMBL/GenBank/DDBJ whole genome shotgun (WGS) entry which is preliminary data.</text>
</comment>
<organism evidence="4 5">
    <name type="scientific">Penicillium patulum</name>
    <name type="common">Penicillium griseofulvum</name>
    <dbReference type="NCBI Taxonomy" id="5078"/>
    <lineage>
        <taxon>Eukaryota</taxon>
        <taxon>Fungi</taxon>
        <taxon>Dikarya</taxon>
        <taxon>Ascomycota</taxon>
        <taxon>Pezizomycotina</taxon>
        <taxon>Eurotiomycetes</taxon>
        <taxon>Eurotiomycetidae</taxon>
        <taxon>Eurotiales</taxon>
        <taxon>Aspergillaceae</taxon>
        <taxon>Penicillium</taxon>
    </lineage>
</organism>
<dbReference type="EMBL" id="LHQR01000065">
    <property type="protein sequence ID" value="KXG48664.1"/>
    <property type="molecule type" value="Genomic_DNA"/>
</dbReference>